<evidence type="ECO:0000259" key="1">
    <source>
        <dbReference type="PROSITE" id="PS50878"/>
    </source>
</evidence>
<dbReference type="AlphaFoldDB" id="A0A8J6APR6"/>
<dbReference type="InterPro" id="IPR043128">
    <property type="entry name" value="Rev_trsase/Diguanyl_cyclase"/>
</dbReference>
<dbReference type="SUPFAM" id="SSF56672">
    <property type="entry name" value="DNA/RNA polymerases"/>
    <property type="match status" value="1"/>
</dbReference>
<gene>
    <name evidence="2" type="ORF">J8273_8360</name>
</gene>
<organism evidence="2 3">
    <name type="scientific">Carpediemonas membranifera</name>
    <dbReference type="NCBI Taxonomy" id="201153"/>
    <lineage>
        <taxon>Eukaryota</taxon>
        <taxon>Metamonada</taxon>
        <taxon>Carpediemonas-like organisms</taxon>
        <taxon>Carpediemonas</taxon>
    </lineage>
</organism>
<dbReference type="EMBL" id="JAHDYR010000066">
    <property type="protein sequence ID" value="KAG9390316.1"/>
    <property type="molecule type" value="Genomic_DNA"/>
</dbReference>
<comment type="caution">
    <text evidence="2">The sequence shown here is derived from an EMBL/GenBank/DDBJ whole genome shotgun (WGS) entry which is preliminary data.</text>
</comment>
<keyword evidence="3" id="KW-1185">Reference proteome</keyword>
<dbReference type="InterPro" id="IPR000477">
    <property type="entry name" value="RT_dom"/>
</dbReference>
<reference evidence="2" key="1">
    <citation type="submission" date="2021-05" db="EMBL/GenBank/DDBJ databases">
        <title>A free-living protist that lacks canonical eukaryotic 1 DNA replication and segregation systems.</title>
        <authorList>
            <person name="Salas-Leiva D.E."/>
            <person name="Tromer E.C."/>
            <person name="Curtis B.A."/>
            <person name="Jerlstrom-Hultqvist J."/>
            <person name="Kolisko M."/>
            <person name="Yi Z."/>
            <person name="Salas-Leiva J.S."/>
            <person name="Gallot-Lavallee L."/>
            <person name="Kops G.J.P.L."/>
            <person name="Archibald J.M."/>
            <person name="Simpson A.G.B."/>
            <person name="Roger A.J."/>
        </authorList>
    </citation>
    <scope>NUCLEOTIDE SEQUENCE</scope>
    <source>
        <strain evidence="2">BICM</strain>
    </source>
</reference>
<dbReference type="Proteomes" id="UP000717585">
    <property type="component" value="Unassembled WGS sequence"/>
</dbReference>
<evidence type="ECO:0000313" key="3">
    <source>
        <dbReference type="Proteomes" id="UP000717585"/>
    </source>
</evidence>
<proteinExistence type="predicted"/>
<accession>A0A8J6APR6</accession>
<dbReference type="PROSITE" id="PS50878">
    <property type="entry name" value="RT_POL"/>
    <property type="match status" value="1"/>
</dbReference>
<dbReference type="OrthoDB" id="7485566at2759"/>
<dbReference type="InterPro" id="IPR043502">
    <property type="entry name" value="DNA/RNA_pol_sf"/>
</dbReference>
<dbReference type="Pfam" id="PF00078">
    <property type="entry name" value="RVT_1"/>
    <property type="match status" value="1"/>
</dbReference>
<dbReference type="Gene3D" id="3.30.70.270">
    <property type="match status" value="1"/>
</dbReference>
<evidence type="ECO:0000313" key="2">
    <source>
        <dbReference type="EMBL" id="KAG9390316.1"/>
    </source>
</evidence>
<protein>
    <recommendedName>
        <fullName evidence="1">Reverse transcriptase domain-containing protein</fullName>
    </recommendedName>
</protein>
<sequence length="954" mass="105229">MSRERWTQLLEGLFADEPDRRPPYSFPKGFREFTPRLVYFMREACGLRQDPTTGGPPHTRPSLTQRRPRAALLPMPPTDPIAGDLPLELAFLPHPAEAGRIGRSKPSRKAAARFVNGLIQMLVALANAPESRKREALAAVLRHARTVYRPGKKGVSLRARSPERAAYSKAAAGYYSSAMKVLLSAEMTLTPGEIDQKLEEMQATPLHDPQTPALTPHTDALTSFEITFEAVDEALGRMRADSAPGPSGLSFLHLKLAHRLRKGKLVQALLPLVRDIIAGEEYTSILAHARLIALPKGQDRVRPIAMGESLRRLAAKVLASAVSARLRDDGVCPEQYGLGESCGLDIMTNKIAEAYESGHKVCAVDMSNAYGTVSRAHLHAVLQAYAPAALPYFTTMYREGKLLTPTGKVIDSREGIHQGDPLSPALFTLAMMPILKSLRSQLPSATILGYQDDLYGLLPAHADQRSIETFYVRVEAACKAVGMRVNRQKCLILTKAGSLGRRSGRALGIPVGDDAGISQAVDDIFTRMEEALERVAEMTETVGPKAAAVAINMIRSCVLPMASAVFRNVSPIGHECRTKRLEHTLRTVIGRILQETDVSNIPKERLALDYDDYGLRIPLPSLIWQCAFLGAAHQLHALGITRAMEEELFAPNGCQRWPKTTQDLFDIEAEKPQKNLTTMLAETWTANYRPKTPHDFSLDPEEVSQGLTDCSSLTAPAAGILRKEASLSPLDLEHVSCDSAFVPIARAHLNVAPFREMPVTCPLCGQQDVTWRHALGCAHLKEGAITARHDHVKMAAHDLEAQDDLRGRPIPRCRPEVDLRDTHPQFRVTNAAAPTHKRADLKVWGERDVVGNAVHDDVYVDFYCGLHPRDAELEKTKEYANWDVTFLVAATTVGGATESRLTTDWAVQFCDAIARPHLAGTMRDLVFLKTWEGNMTVWSDYVTQCKARWAELRP</sequence>
<feature type="domain" description="Reverse transcriptase" evidence="1">
    <location>
        <begin position="275"/>
        <end position="511"/>
    </location>
</feature>
<name>A0A8J6APR6_9EUKA</name>